<keyword evidence="2" id="KW-1133">Transmembrane helix</keyword>
<sequence length="261" mass="28482">ILWLALAMWVYFDATERGKAAIGWALAMFFVGWALVPLILYLIFRDVGARTAVAPGAGRRQYLYIVSFAGFATLVIGLSLLISTSIARVISEDAIGDEGYRQALASSVTAIIIGGAIWLYHWLRAEGRLRSIREDEEFRATFFLHRTYLYTLFGVSWIIAFLSGMWLLGVGLANAFAVEDVEPVGWLPALGPLVVALLAVGTHYLFSFETTSYKELLSRFEAIPAPAVIGVSGAVEARPVPAPPPAARAPAGTTERRFCSH</sequence>
<feature type="domain" description="DUF5671" evidence="3">
    <location>
        <begin position="60"/>
        <end position="196"/>
    </location>
</feature>
<feature type="region of interest" description="Disordered" evidence="1">
    <location>
        <begin position="241"/>
        <end position="261"/>
    </location>
</feature>
<feature type="non-terminal residue" evidence="4">
    <location>
        <position position="261"/>
    </location>
</feature>
<accession>X0W3M0</accession>
<feature type="transmembrane region" description="Helical" evidence="2">
    <location>
        <begin position="185"/>
        <end position="206"/>
    </location>
</feature>
<organism evidence="4">
    <name type="scientific">marine sediment metagenome</name>
    <dbReference type="NCBI Taxonomy" id="412755"/>
    <lineage>
        <taxon>unclassified sequences</taxon>
        <taxon>metagenomes</taxon>
        <taxon>ecological metagenomes</taxon>
    </lineage>
</organism>
<name>X0W3M0_9ZZZZ</name>
<feature type="transmembrane region" description="Helical" evidence="2">
    <location>
        <begin position="103"/>
        <end position="123"/>
    </location>
</feature>
<protein>
    <recommendedName>
        <fullName evidence="3">DUF5671 domain-containing protein</fullName>
    </recommendedName>
</protein>
<feature type="transmembrane region" description="Helical" evidence="2">
    <location>
        <begin position="148"/>
        <end position="173"/>
    </location>
</feature>
<evidence type="ECO:0000256" key="1">
    <source>
        <dbReference type="SAM" id="MobiDB-lite"/>
    </source>
</evidence>
<reference evidence="4" key="1">
    <citation type="journal article" date="2014" name="Front. Microbiol.">
        <title>High frequency of phylogenetically diverse reductive dehalogenase-homologous genes in deep subseafloor sedimentary metagenomes.</title>
        <authorList>
            <person name="Kawai M."/>
            <person name="Futagami T."/>
            <person name="Toyoda A."/>
            <person name="Takaki Y."/>
            <person name="Nishi S."/>
            <person name="Hori S."/>
            <person name="Arai W."/>
            <person name="Tsubouchi T."/>
            <person name="Morono Y."/>
            <person name="Uchiyama I."/>
            <person name="Ito T."/>
            <person name="Fujiyama A."/>
            <person name="Inagaki F."/>
            <person name="Takami H."/>
        </authorList>
    </citation>
    <scope>NUCLEOTIDE SEQUENCE</scope>
    <source>
        <strain evidence="4">Expedition CK06-06</strain>
    </source>
</reference>
<comment type="caution">
    <text evidence="4">The sequence shown here is derived from an EMBL/GenBank/DDBJ whole genome shotgun (WGS) entry which is preliminary data.</text>
</comment>
<proteinExistence type="predicted"/>
<dbReference type="EMBL" id="BARS01031419">
    <property type="protein sequence ID" value="GAG17922.1"/>
    <property type="molecule type" value="Genomic_DNA"/>
</dbReference>
<feature type="transmembrane region" description="Helical" evidence="2">
    <location>
        <begin position="20"/>
        <end position="42"/>
    </location>
</feature>
<dbReference type="AlphaFoldDB" id="X0W3M0"/>
<evidence type="ECO:0000256" key="2">
    <source>
        <dbReference type="SAM" id="Phobius"/>
    </source>
</evidence>
<dbReference type="Pfam" id="PF18920">
    <property type="entry name" value="DUF5671"/>
    <property type="match status" value="1"/>
</dbReference>
<dbReference type="InterPro" id="IPR043728">
    <property type="entry name" value="DUF5671"/>
</dbReference>
<keyword evidence="2" id="KW-0812">Transmembrane</keyword>
<feature type="non-terminal residue" evidence="4">
    <location>
        <position position="1"/>
    </location>
</feature>
<feature type="transmembrane region" description="Helical" evidence="2">
    <location>
        <begin position="62"/>
        <end position="83"/>
    </location>
</feature>
<evidence type="ECO:0000259" key="3">
    <source>
        <dbReference type="Pfam" id="PF18920"/>
    </source>
</evidence>
<evidence type="ECO:0000313" key="4">
    <source>
        <dbReference type="EMBL" id="GAG17922.1"/>
    </source>
</evidence>
<keyword evidence="2" id="KW-0472">Membrane</keyword>
<gene>
    <name evidence="4" type="ORF">S01H1_48896</name>
</gene>